<evidence type="ECO:0000313" key="3">
    <source>
        <dbReference type="EMBL" id="EPQ64193.1"/>
    </source>
</evidence>
<protein>
    <recommendedName>
        <fullName evidence="2">HTH CENPB-type domain-containing protein</fullName>
    </recommendedName>
</protein>
<dbReference type="OrthoDB" id="3853970at2759"/>
<reference evidence="4" key="1">
    <citation type="journal article" date="2013" name="Nat. Genet.">
        <title>The wheat powdery mildew genome shows the unique evolution of an obligate biotroph.</title>
        <authorList>
            <person name="Wicker T."/>
            <person name="Oberhaensli S."/>
            <person name="Parlange F."/>
            <person name="Buchmann J.P."/>
            <person name="Shatalina M."/>
            <person name="Roffler S."/>
            <person name="Ben-David R."/>
            <person name="Dolezel J."/>
            <person name="Simkova H."/>
            <person name="Schulze-Lefert P."/>
            <person name="Spanu P.D."/>
            <person name="Bruggmann R."/>
            <person name="Amselem J."/>
            <person name="Quesneville H."/>
            <person name="Ver Loren van Themaat E."/>
            <person name="Paape T."/>
            <person name="Shimizu K.K."/>
            <person name="Keller B."/>
        </authorList>
    </citation>
    <scope>NUCLEOTIDE SEQUENCE [LARGE SCALE GENOMIC DNA]</scope>
    <source>
        <strain evidence="4">96224</strain>
    </source>
</reference>
<organism evidence="3 4">
    <name type="scientific">Blumeria graminis f. sp. tritici 96224</name>
    <dbReference type="NCBI Taxonomy" id="1268274"/>
    <lineage>
        <taxon>Eukaryota</taxon>
        <taxon>Fungi</taxon>
        <taxon>Dikarya</taxon>
        <taxon>Ascomycota</taxon>
        <taxon>Pezizomycotina</taxon>
        <taxon>Leotiomycetes</taxon>
        <taxon>Erysiphales</taxon>
        <taxon>Erysiphaceae</taxon>
        <taxon>Blumeria</taxon>
    </lineage>
</organism>
<feature type="domain" description="HTH CENPB-type" evidence="2">
    <location>
        <begin position="1"/>
        <end position="23"/>
    </location>
</feature>
<accession>A0A656KHU0</accession>
<dbReference type="EMBL" id="KE375079">
    <property type="protein sequence ID" value="EPQ64193.1"/>
    <property type="molecule type" value="Genomic_DNA"/>
</dbReference>
<dbReference type="PROSITE" id="PS51253">
    <property type="entry name" value="HTH_CENPB"/>
    <property type="match status" value="1"/>
</dbReference>
<proteinExistence type="predicted"/>
<name>A0A656KHU0_BLUGR</name>
<dbReference type="AlphaFoldDB" id="A0A656KHU0"/>
<evidence type="ECO:0000313" key="4">
    <source>
        <dbReference type="Proteomes" id="UP000053110"/>
    </source>
</evidence>
<dbReference type="Proteomes" id="UP000053110">
    <property type="component" value="Unassembled WGS sequence"/>
</dbReference>
<feature type="non-terminal residue" evidence="3">
    <location>
        <position position="1"/>
    </location>
</feature>
<sequence>PTPEFSVWWLEKFKVRHGISKRERHGETGSVPAIAIEEVKAVQTFCSLHDEEDIYNIDDTGLFWR</sequence>
<gene>
    <name evidence="3" type="ORF">BGT96224_1755</name>
</gene>
<dbReference type="GO" id="GO:0003677">
    <property type="term" value="F:DNA binding"/>
    <property type="evidence" value="ECO:0007669"/>
    <property type="project" value="UniProtKB-KW"/>
</dbReference>
<keyword evidence="1" id="KW-0238">DNA-binding</keyword>
<evidence type="ECO:0000259" key="2">
    <source>
        <dbReference type="PROSITE" id="PS51253"/>
    </source>
</evidence>
<dbReference type="InterPro" id="IPR006600">
    <property type="entry name" value="HTH_CenpB_DNA-bd_dom"/>
</dbReference>
<evidence type="ECO:0000256" key="1">
    <source>
        <dbReference type="ARBA" id="ARBA00023125"/>
    </source>
</evidence>